<keyword evidence="2" id="KW-1185">Reference proteome</keyword>
<accession>A0AAV5DHF8</accession>
<sequence length="201" mass="21967">MASVAKFTQKSYSDMSLIELINLLTARLEAKEVANRTAVLAQPVMVVPVAEEKKLECLAELVQTVMQVPKAPIPSTSLFLAVPSVPLLRKKKATVAPLLSSTHLRPMACLKHCRMRRKCKVSRCPLWPITDHACGVKKGAATASCWFLRKLATSSLTSSNVKTSLPSPSNTVPSYPLTFHQCQEACWVAARVRADSSESFS</sequence>
<dbReference type="Proteomes" id="UP001054889">
    <property type="component" value="Unassembled WGS sequence"/>
</dbReference>
<protein>
    <submittedName>
        <fullName evidence="1">Uncharacterized protein</fullName>
    </submittedName>
</protein>
<dbReference type="AlphaFoldDB" id="A0AAV5DHF8"/>
<proteinExistence type="predicted"/>
<reference evidence="1" key="1">
    <citation type="journal article" date="2018" name="DNA Res.">
        <title>Multiple hybrid de novo genome assembly of finger millet, an orphan allotetraploid crop.</title>
        <authorList>
            <person name="Hatakeyama M."/>
            <person name="Aluri S."/>
            <person name="Balachadran M.T."/>
            <person name="Sivarajan S.R."/>
            <person name="Patrignani A."/>
            <person name="Gruter S."/>
            <person name="Poveda L."/>
            <person name="Shimizu-Inatsugi R."/>
            <person name="Baeten J."/>
            <person name="Francoijs K.J."/>
            <person name="Nataraja K.N."/>
            <person name="Reddy Y.A.N."/>
            <person name="Phadnis S."/>
            <person name="Ravikumar R.L."/>
            <person name="Schlapbach R."/>
            <person name="Sreeman S.M."/>
            <person name="Shimizu K.K."/>
        </authorList>
    </citation>
    <scope>NUCLEOTIDE SEQUENCE</scope>
</reference>
<evidence type="ECO:0000313" key="1">
    <source>
        <dbReference type="EMBL" id="GJN09641.1"/>
    </source>
</evidence>
<dbReference type="EMBL" id="BQKI01000016">
    <property type="protein sequence ID" value="GJN09641.1"/>
    <property type="molecule type" value="Genomic_DNA"/>
</dbReference>
<name>A0AAV5DHF8_ELECO</name>
<comment type="caution">
    <text evidence="1">The sequence shown here is derived from an EMBL/GenBank/DDBJ whole genome shotgun (WGS) entry which is preliminary data.</text>
</comment>
<organism evidence="1 2">
    <name type="scientific">Eleusine coracana subsp. coracana</name>
    <dbReference type="NCBI Taxonomy" id="191504"/>
    <lineage>
        <taxon>Eukaryota</taxon>
        <taxon>Viridiplantae</taxon>
        <taxon>Streptophyta</taxon>
        <taxon>Embryophyta</taxon>
        <taxon>Tracheophyta</taxon>
        <taxon>Spermatophyta</taxon>
        <taxon>Magnoliopsida</taxon>
        <taxon>Liliopsida</taxon>
        <taxon>Poales</taxon>
        <taxon>Poaceae</taxon>
        <taxon>PACMAD clade</taxon>
        <taxon>Chloridoideae</taxon>
        <taxon>Cynodonteae</taxon>
        <taxon>Eleusininae</taxon>
        <taxon>Eleusine</taxon>
    </lineage>
</organism>
<evidence type="ECO:0000313" key="2">
    <source>
        <dbReference type="Proteomes" id="UP001054889"/>
    </source>
</evidence>
<gene>
    <name evidence="1" type="primary">ga27666</name>
    <name evidence="1" type="ORF">PR202_ga27666</name>
</gene>
<reference evidence="1" key="2">
    <citation type="submission" date="2021-12" db="EMBL/GenBank/DDBJ databases">
        <title>Resequencing data analysis of finger millet.</title>
        <authorList>
            <person name="Hatakeyama M."/>
            <person name="Aluri S."/>
            <person name="Balachadran M.T."/>
            <person name="Sivarajan S.R."/>
            <person name="Poveda L."/>
            <person name="Shimizu-Inatsugi R."/>
            <person name="Schlapbach R."/>
            <person name="Sreeman S.M."/>
            <person name="Shimizu K.K."/>
        </authorList>
    </citation>
    <scope>NUCLEOTIDE SEQUENCE</scope>
</reference>